<protein>
    <submittedName>
        <fullName evidence="2">Uncharacterized protein</fullName>
    </submittedName>
</protein>
<organism evidence="2 3">
    <name type="scientific">Neisseria elongata subsp. glycolytica ATCC 29315</name>
    <dbReference type="NCBI Taxonomy" id="546263"/>
    <lineage>
        <taxon>Bacteria</taxon>
        <taxon>Pseudomonadati</taxon>
        <taxon>Pseudomonadota</taxon>
        <taxon>Betaproteobacteria</taxon>
        <taxon>Neisseriales</taxon>
        <taxon>Neisseriaceae</taxon>
        <taxon>Neisseria</taxon>
    </lineage>
</organism>
<feature type="compositionally biased region" description="Basic and acidic residues" evidence="1">
    <location>
        <begin position="117"/>
        <end position="127"/>
    </location>
</feature>
<accession>D4DUG2</accession>
<feature type="compositionally biased region" description="Gly residues" evidence="1">
    <location>
        <begin position="92"/>
        <end position="113"/>
    </location>
</feature>
<name>D4DUG2_NEIEG</name>
<dbReference type="Proteomes" id="UP000005536">
    <property type="component" value="Unassembled WGS sequence"/>
</dbReference>
<gene>
    <name evidence="2" type="ORF">NEIELOOT_02722</name>
</gene>
<comment type="caution">
    <text evidence="2">The sequence shown here is derived from an EMBL/GenBank/DDBJ whole genome shotgun (WGS) entry which is preliminary data.</text>
</comment>
<evidence type="ECO:0000313" key="3">
    <source>
        <dbReference type="Proteomes" id="UP000005536"/>
    </source>
</evidence>
<evidence type="ECO:0000256" key="1">
    <source>
        <dbReference type="SAM" id="MobiDB-lite"/>
    </source>
</evidence>
<reference evidence="2 3" key="1">
    <citation type="submission" date="2010-02" db="EMBL/GenBank/DDBJ databases">
        <authorList>
            <person name="Weinstock G."/>
            <person name="Sodergren E."/>
            <person name="Clifton S."/>
            <person name="Fulton L."/>
            <person name="Fulton B."/>
            <person name="Courtney L."/>
            <person name="Fronick C."/>
            <person name="Harrison M."/>
            <person name="Strong C."/>
            <person name="Farmer C."/>
            <person name="Delahaunty K."/>
            <person name="Markovic C."/>
            <person name="Hall O."/>
            <person name="Minx P."/>
            <person name="Tomlinson C."/>
            <person name="Mitreva M."/>
            <person name="Nelson J."/>
            <person name="Hou S."/>
            <person name="Wollam A."/>
            <person name="Pepin K.H."/>
            <person name="Johnson M."/>
            <person name="Bhonagiri V."/>
            <person name="Zhang X."/>
            <person name="Suruliraj S."/>
            <person name="Warren W."/>
            <person name="Chinwalla A."/>
            <person name="Mardis E.R."/>
            <person name="Wilson R.K."/>
        </authorList>
    </citation>
    <scope>NUCLEOTIDE SEQUENCE [LARGE SCALE GENOMIC DNA]</scope>
    <source>
        <strain evidence="2 3">ATCC 29315</strain>
    </source>
</reference>
<sequence length="143" mass="14916">MKLPCGGIEEVQFVGRLGVGADDAHGDVGVAVAVVVLDVDQAADFFFKRTEVDEIFNDLHFAGFLVGNFHLVGVHLVGVVGGEDLGFDGKGKTGGRGDGISGDGRRIGGGYRAVGGKSRDEGGKEQGGDNVFHGRSFNEYCKT</sequence>
<dbReference type="AlphaFoldDB" id="D4DUG2"/>
<dbReference type="EMBL" id="ADBF01000253">
    <property type="protein sequence ID" value="EFE48745.1"/>
    <property type="molecule type" value="Genomic_DNA"/>
</dbReference>
<proteinExistence type="predicted"/>
<feature type="region of interest" description="Disordered" evidence="1">
    <location>
        <begin position="91"/>
        <end position="143"/>
    </location>
</feature>
<evidence type="ECO:0000313" key="2">
    <source>
        <dbReference type="EMBL" id="EFE48745.1"/>
    </source>
</evidence>